<evidence type="ECO:0000313" key="2">
    <source>
        <dbReference type="EMBL" id="AHF07545.1"/>
    </source>
</evidence>
<dbReference type="Gene3D" id="6.10.10.80">
    <property type="entry name" value="Small, acid-soluble spore protein, alpha/beta type-like"/>
    <property type="match status" value="1"/>
</dbReference>
<accession>W0E9J4</accession>
<dbReference type="InterPro" id="IPR038300">
    <property type="entry name" value="SASP_sf_alpha/beta"/>
</dbReference>
<name>W0E9J4_9FIRM</name>
<dbReference type="GO" id="GO:0006265">
    <property type="term" value="P:DNA topological change"/>
    <property type="evidence" value="ECO:0007669"/>
    <property type="project" value="InterPro"/>
</dbReference>
<dbReference type="EMBL" id="CP007032">
    <property type="protein sequence ID" value="AHF07545.1"/>
    <property type="molecule type" value="Genomic_DNA"/>
</dbReference>
<gene>
    <name evidence="2" type="ORF">DESME_11410</name>
</gene>
<reference evidence="2 3" key="1">
    <citation type="submission" date="2013-12" db="EMBL/GenBank/DDBJ databases">
        <authorList>
            <consortium name="DOE Joint Genome Institute"/>
            <person name="Smidt H."/>
            <person name="Huntemann M."/>
            <person name="Han J."/>
            <person name="Chen A."/>
            <person name="Kyrpides N."/>
            <person name="Mavromatis K."/>
            <person name="Markowitz V."/>
            <person name="Palaniappan K."/>
            <person name="Ivanova N."/>
            <person name="Schaumberg A."/>
            <person name="Pati A."/>
            <person name="Liolios K."/>
            <person name="Nordberg H.P."/>
            <person name="Cantor M.N."/>
            <person name="Hua S.X."/>
            <person name="Woyke T."/>
        </authorList>
    </citation>
    <scope>NUCLEOTIDE SEQUENCE [LARGE SCALE GENOMIC DNA]</scope>
    <source>
        <strain evidence="3">DSM 15288</strain>
    </source>
</reference>
<sequence length="57" mass="6325">MSKRSQNTMSEGLKQQIAQELGFGDTVRQEGFGAVSSRDCGNMVKMAIQMAERNMLQ</sequence>
<comment type="function">
    <text evidence="1">SASP are bound to spore DNA. They are double-stranded DNA-binding proteins that cause DNA to change to an a-like conformation. They protect the DNA backbone from chemical and enzymatic cleavage and are thus involved in dormant spore's high resistance to UV light.</text>
</comment>
<dbReference type="Pfam" id="PF00269">
    <property type="entry name" value="SASP"/>
    <property type="match status" value="1"/>
</dbReference>
<dbReference type="GO" id="GO:0003690">
    <property type="term" value="F:double-stranded DNA binding"/>
    <property type="evidence" value="ECO:0007669"/>
    <property type="project" value="InterPro"/>
</dbReference>
<evidence type="ECO:0000256" key="1">
    <source>
        <dbReference type="ARBA" id="ARBA00003863"/>
    </source>
</evidence>
<dbReference type="RefSeq" id="WP_006718210.1">
    <property type="nucleotide sequence ID" value="NZ_CP007032.1"/>
</dbReference>
<dbReference type="Proteomes" id="UP000010847">
    <property type="component" value="Chromosome"/>
</dbReference>
<evidence type="ECO:0000313" key="3">
    <source>
        <dbReference type="Proteomes" id="UP000010847"/>
    </source>
</evidence>
<dbReference type="InterPro" id="IPR001448">
    <property type="entry name" value="SASP_alpha/beta-type"/>
</dbReference>
<dbReference type="OrthoDB" id="1684060at2"/>
<dbReference type="eggNOG" id="ENOG5032Y0E">
    <property type="taxonomic scope" value="Bacteria"/>
</dbReference>
<protein>
    <submittedName>
        <fullName evidence="2">Protein sspF</fullName>
    </submittedName>
</protein>
<organism evidence="2 3">
    <name type="scientific">Desulfitobacterium metallireducens DSM 15288</name>
    <dbReference type="NCBI Taxonomy" id="871968"/>
    <lineage>
        <taxon>Bacteria</taxon>
        <taxon>Bacillati</taxon>
        <taxon>Bacillota</taxon>
        <taxon>Clostridia</taxon>
        <taxon>Eubacteriales</taxon>
        <taxon>Desulfitobacteriaceae</taxon>
        <taxon>Desulfitobacterium</taxon>
    </lineage>
</organism>
<proteinExistence type="predicted"/>
<keyword evidence="3" id="KW-1185">Reference proteome</keyword>
<dbReference type="HOGENOM" id="CLU_169738_3_0_9"/>
<dbReference type="AlphaFoldDB" id="W0E9J4"/>
<dbReference type="KEGG" id="dmt:DESME_11410"/>
<dbReference type="STRING" id="871968.DESME_11410"/>